<feature type="domain" description="MacB-like periplasmic core" evidence="8">
    <location>
        <begin position="438"/>
        <end position="605"/>
    </location>
</feature>
<feature type="transmembrane region" description="Helical" evidence="6">
    <location>
        <begin position="766"/>
        <end position="787"/>
    </location>
</feature>
<keyword evidence="10" id="KW-1185">Reference proteome</keyword>
<feature type="domain" description="ABC3 transporter permease C-terminal" evidence="7">
    <location>
        <begin position="292"/>
        <end position="404"/>
    </location>
</feature>
<gene>
    <name evidence="9" type="ORF">Q0590_24230</name>
</gene>
<evidence type="ECO:0000256" key="3">
    <source>
        <dbReference type="ARBA" id="ARBA00022692"/>
    </source>
</evidence>
<dbReference type="InterPro" id="IPR050250">
    <property type="entry name" value="Macrolide_Exporter_MacB"/>
</dbReference>
<dbReference type="RefSeq" id="WP_302040204.1">
    <property type="nucleotide sequence ID" value="NZ_JAUKPO010000018.1"/>
</dbReference>
<feature type="transmembrane region" description="Helical" evidence="6">
    <location>
        <begin position="681"/>
        <end position="702"/>
    </location>
</feature>
<comment type="subcellular location">
    <subcellularLocation>
        <location evidence="1">Cell membrane</location>
        <topology evidence="1">Multi-pass membrane protein</topology>
    </subcellularLocation>
</comment>
<dbReference type="PANTHER" id="PTHR30572:SF18">
    <property type="entry name" value="ABC-TYPE MACROLIDE FAMILY EXPORT SYSTEM PERMEASE COMPONENT 2"/>
    <property type="match status" value="1"/>
</dbReference>
<dbReference type="InterPro" id="IPR003838">
    <property type="entry name" value="ABC3_permease_C"/>
</dbReference>
<dbReference type="Proteomes" id="UP001168528">
    <property type="component" value="Unassembled WGS sequence"/>
</dbReference>
<evidence type="ECO:0000259" key="7">
    <source>
        <dbReference type="Pfam" id="PF02687"/>
    </source>
</evidence>
<dbReference type="InterPro" id="IPR025857">
    <property type="entry name" value="MacB_PCD"/>
</dbReference>
<dbReference type="EMBL" id="JAUKPO010000018">
    <property type="protein sequence ID" value="MDO1449405.1"/>
    <property type="molecule type" value="Genomic_DNA"/>
</dbReference>
<organism evidence="9 10">
    <name type="scientific">Rhodocytophaga aerolata</name>
    <dbReference type="NCBI Taxonomy" id="455078"/>
    <lineage>
        <taxon>Bacteria</taxon>
        <taxon>Pseudomonadati</taxon>
        <taxon>Bacteroidota</taxon>
        <taxon>Cytophagia</taxon>
        <taxon>Cytophagales</taxon>
        <taxon>Rhodocytophagaceae</taxon>
        <taxon>Rhodocytophaga</taxon>
    </lineage>
</organism>
<evidence type="ECO:0000256" key="2">
    <source>
        <dbReference type="ARBA" id="ARBA00022475"/>
    </source>
</evidence>
<proteinExistence type="predicted"/>
<feature type="transmembrane region" description="Helical" evidence="6">
    <location>
        <begin position="7"/>
        <end position="30"/>
    </location>
</feature>
<dbReference type="Pfam" id="PF02687">
    <property type="entry name" value="FtsX"/>
    <property type="match status" value="2"/>
</dbReference>
<dbReference type="PANTHER" id="PTHR30572">
    <property type="entry name" value="MEMBRANE COMPONENT OF TRANSPORTER-RELATED"/>
    <property type="match status" value="1"/>
</dbReference>
<evidence type="ECO:0000256" key="1">
    <source>
        <dbReference type="ARBA" id="ARBA00004651"/>
    </source>
</evidence>
<evidence type="ECO:0000313" key="10">
    <source>
        <dbReference type="Proteomes" id="UP001168528"/>
    </source>
</evidence>
<name>A0ABT8RBB8_9BACT</name>
<evidence type="ECO:0000256" key="4">
    <source>
        <dbReference type="ARBA" id="ARBA00022989"/>
    </source>
</evidence>
<protein>
    <submittedName>
        <fullName evidence="9">ABC transporter permease</fullName>
    </submittedName>
</protein>
<sequence length="801" mass="89575">MKRKVFSAINIVGLSIGFSVCLILLSFVAFELSYDRHHQKANQIYRTVSSFYINGELRGTYPLSDFGQGPALLATIPEVNSFVRTHLIHGGAVISTNDSPSKRVQFYEDGNIQYVDSNYFKMFTHQTIEGNLQRALDQPNAIVLTENAARKYFGNQKQITGKVLNVSGSWWTNGDYIVTAVIQNVPSASHFKFDFLIPTHSLLQSEFYKSSSGSSTEGNFVTYLELSERADLETLQNKLPSFIEKYQGEELKRIEGKASIMLQPLTDIHLTPGYNLEMSPTIGMDTLYFFIAVSMLVILLAWINYINLTTARATERGKEVGIKKTLGVQRYQLISQFITESLLLHVISGLLAIGIAYVLLPFVGQVVNKTLSLDFANPNLWIAFCVFTFLGSFIAAIYPSLVLSSFKPITVLKGMNASHSRKFSLRHGLVVFQFSISILITAGTFAVTRQLYFMQAQNKGFDSDKMLVIKGPGSITDSRIENRVASLKSQLVNLSMVKQVATSEAIPGGGYNWGTGMRKDGVGVEENKSGEVVFADPDFIDTYKMTLLSGRGWYKGMPEQRESVLLNEMALKTFGFDKKEDVIGEKLIVDSDTFEIAGVLEDYHWSSLKTPISPQVLASRKICGAYLSVHLQNAHWRESIHQIEKLYRATFPEKPFEYFFLDDFFDRQYGQDQQFHQVVSLFALLSIIIACLGLWGMASFSISQRMKEISIRKVLGASTGSILFLLMSGFLKLILIASIIALPISIYGINSWLNNFAYKINQSWDLYAIPITVLLFISICTIAATTIKATLTNPADNLKTD</sequence>
<evidence type="ECO:0000259" key="8">
    <source>
        <dbReference type="Pfam" id="PF12704"/>
    </source>
</evidence>
<evidence type="ECO:0000256" key="5">
    <source>
        <dbReference type="ARBA" id="ARBA00023136"/>
    </source>
</evidence>
<feature type="transmembrane region" description="Helical" evidence="6">
    <location>
        <begin position="287"/>
        <end position="308"/>
    </location>
</feature>
<accession>A0ABT8RBB8</accession>
<dbReference type="Pfam" id="PF12704">
    <property type="entry name" value="MacB_PCD"/>
    <property type="match status" value="2"/>
</dbReference>
<feature type="transmembrane region" description="Helical" evidence="6">
    <location>
        <begin position="342"/>
        <end position="360"/>
    </location>
</feature>
<feature type="transmembrane region" description="Helical" evidence="6">
    <location>
        <begin position="427"/>
        <end position="447"/>
    </location>
</feature>
<comment type="caution">
    <text evidence="9">The sequence shown here is derived from an EMBL/GenBank/DDBJ whole genome shotgun (WGS) entry which is preliminary data.</text>
</comment>
<reference evidence="9" key="1">
    <citation type="submission" date="2023-07" db="EMBL/GenBank/DDBJ databases">
        <title>The genome sequence of Rhodocytophaga aerolata KACC 12507.</title>
        <authorList>
            <person name="Zhang X."/>
        </authorList>
    </citation>
    <scope>NUCLEOTIDE SEQUENCE</scope>
    <source>
        <strain evidence="9">KACC 12507</strain>
    </source>
</reference>
<feature type="transmembrane region" description="Helical" evidence="6">
    <location>
        <begin position="722"/>
        <end position="746"/>
    </location>
</feature>
<keyword evidence="2" id="KW-1003">Cell membrane</keyword>
<evidence type="ECO:0000256" key="6">
    <source>
        <dbReference type="SAM" id="Phobius"/>
    </source>
</evidence>
<evidence type="ECO:0000313" key="9">
    <source>
        <dbReference type="EMBL" id="MDO1449405.1"/>
    </source>
</evidence>
<feature type="transmembrane region" description="Helical" evidence="6">
    <location>
        <begin position="380"/>
        <end position="406"/>
    </location>
</feature>
<keyword evidence="3 6" id="KW-0812">Transmembrane</keyword>
<keyword evidence="5 6" id="KW-0472">Membrane</keyword>
<keyword evidence="4 6" id="KW-1133">Transmembrane helix</keyword>
<feature type="domain" description="ABC3 transporter permease C-terminal" evidence="7">
    <location>
        <begin position="681"/>
        <end position="789"/>
    </location>
</feature>
<feature type="domain" description="MacB-like periplasmic core" evidence="8">
    <location>
        <begin position="7"/>
        <end position="239"/>
    </location>
</feature>